<proteinExistence type="predicted"/>
<dbReference type="EMBL" id="LAZR01037574">
    <property type="protein sequence ID" value="KKL21856.1"/>
    <property type="molecule type" value="Genomic_DNA"/>
</dbReference>
<feature type="transmembrane region" description="Helical" evidence="1">
    <location>
        <begin position="18"/>
        <end position="39"/>
    </location>
</feature>
<keyword evidence="1" id="KW-0812">Transmembrane</keyword>
<organism evidence="2">
    <name type="scientific">marine sediment metagenome</name>
    <dbReference type="NCBI Taxonomy" id="412755"/>
    <lineage>
        <taxon>unclassified sequences</taxon>
        <taxon>metagenomes</taxon>
        <taxon>ecological metagenomes</taxon>
    </lineage>
</organism>
<comment type="caution">
    <text evidence="2">The sequence shown here is derived from an EMBL/GenBank/DDBJ whole genome shotgun (WGS) entry which is preliminary data.</text>
</comment>
<evidence type="ECO:0000313" key="2">
    <source>
        <dbReference type="EMBL" id="KKL21856.1"/>
    </source>
</evidence>
<keyword evidence="1" id="KW-1133">Transmembrane helix</keyword>
<name>A0A0F9DVY4_9ZZZZ</name>
<reference evidence="2" key="1">
    <citation type="journal article" date="2015" name="Nature">
        <title>Complex archaea that bridge the gap between prokaryotes and eukaryotes.</title>
        <authorList>
            <person name="Spang A."/>
            <person name="Saw J.H."/>
            <person name="Jorgensen S.L."/>
            <person name="Zaremba-Niedzwiedzka K."/>
            <person name="Martijn J."/>
            <person name="Lind A.E."/>
            <person name="van Eijk R."/>
            <person name="Schleper C."/>
            <person name="Guy L."/>
            <person name="Ettema T.J."/>
        </authorList>
    </citation>
    <scope>NUCLEOTIDE SEQUENCE</scope>
</reference>
<sequence>MQQLEQIALVPTNWLVDVAVPMGGVLLTIAVTIWIAFFIRGRK</sequence>
<protein>
    <submittedName>
        <fullName evidence="2">Uncharacterized protein</fullName>
    </submittedName>
</protein>
<dbReference type="AlphaFoldDB" id="A0A0F9DVY4"/>
<gene>
    <name evidence="2" type="ORF">LCGC14_2441310</name>
</gene>
<evidence type="ECO:0000256" key="1">
    <source>
        <dbReference type="SAM" id="Phobius"/>
    </source>
</evidence>
<keyword evidence="1" id="KW-0472">Membrane</keyword>
<accession>A0A0F9DVY4</accession>